<dbReference type="InterPro" id="IPR039420">
    <property type="entry name" value="WalR-like"/>
</dbReference>
<evidence type="ECO:0000313" key="7">
    <source>
        <dbReference type="Proteomes" id="UP001156627"/>
    </source>
</evidence>
<dbReference type="Pfam" id="PF00196">
    <property type="entry name" value="GerE"/>
    <property type="match status" value="1"/>
</dbReference>
<keyword evidence="7" id="KW-1185">Reference proteome</keyword>
<dbReference type="PANTHER" id="PTHR43214:SF17">
    <property type="entry name" value="TRANSCRIPTIONAL REGULATORY PROTEIN RCSB"/>
    <property type="match status" value="1"/>
</dbReference>
<name>A0ABQ5X8I6_9GAMM</name>
<evidence type="ECO:0000256" key="2">
    <source>
        <dbReference type="ARBA" id="ARBA00023125"/>
    </source>
</evidence>
<gene>
    <name evidence="6" type="ORF">GCM10007898_04310</name>
</gene>
<dbReference type="SMART" id="SM00448">
    <property type="entry name" value="REC"/>
    <property type="match status" value="1"/>
</dbReference>
<evidence type="ECO:0000259" key="4">
    <source>
        <dbReference type="PROSITE" id="PS50043"/>
    </source>
</evidence>
<dbReference type="Proteomes" id="UP001156627">
    <property type="component" value="Unassembled WGS sequence"/>
</dbReference>
<dbReference type="PROSITE" id="PS50043">
    <property type="entry name" value="HTH_LUXR_2"/>
    <property type="match status" value="1"/>
</dbReference>
<keyword evidence="1 3" id="KW-0597">Phosphoprotein</keyword>
<dbReference type="CDD" id="cd17535">
    <property type="entry name" value="REC_NarL-like"/>
    <property type="match status" value="1"/>
</dbReference>
<dbReference type="EMBL" id="BSOA01000003">
    <property type="protein sequence ID" value="GLQ86865.1"/>
    <property type="molecule type" value="Genomic_DNA"/>
</dbReference>
<dbReference type="PROSITE" id="PS50110">
    <property type="entry name" value="RESPONSE_REGULATORY"/>
    <property type="match status" value="1"/>
</dbReference>
<keyword evidence="2 6" id="KW-0238">DNA-binding</keyword>
<organism evidence="6 7">
    <name type="scientific">Dyella flagellata</name>
    <dbReference type="NCBI Taxonomy" id="1867833"/>
    <lineage>
        <taxon>Bacteria</taxon>
        <taxon>Pseudomonadati</taxon>
        <taxon>Pseudomonadota</taxon>
        <taxon>Gammaproteobacteria</taxon>
        <taxon>Lysobacterales</taxon>
        <taxon>Rhodanobacteraceae</taxon>
        <taxon>Dyella</taxon>
    </lineage>
</organism>
<evidence type="ECO:0000259" key="5">
    <source>
        <dbReference type="PROSITE" id="PS50110"/>
    </source>
</evidence>
<evidence type="ECO:0000256" key="1">
    <source>
        <dbReference type="ARBA" id="ARBA00022553"/>
    </source>
</evidence>
<feature type="domain" description="Response regulatory" evidence="5">
    <location>
        <begin position="10"/>
        <end position="128"/>
    </location>
</feature>
<dbReference type="Pfam" id="PF00072">
    <property type="entry name" value="Response_reg"/>
    <property type="match status" value="1"/>
</dbReference>
<feature type="domain" description="HTH luxR-type" evidence="4">
    <location>
        <begin position="155"/>
        <end position="220"/>
    </location>
</feature>
<dbReference type="PANTHER" id="PTHR43214">
    <property type="entry name" value="TWO-COMPONENT RESPONSE REGULATOR"/>
    <property type="match status" value="1"/>
</dbReference>
<dbReference type="InterPro" id="IPR058245">
    <property type="entry name" value="NreC/VraR/RcsB-like_REC"/>
</dbReference>
<dbReference type="SUPFAM" id="SSF52172">
    <property type="entry name" value="CheY-like"/>
    <property type="match status" value="1"/>
</dbReference>
<dbReference type="InterPro" id="IPR000792">
    <property type="entry name" value="Tscrpt_reg_LuxR_C"/>
</dbReference>
<accession>A0ABQ5X8I6</accession>
<protein>
    <submittedName>
        <fullName evidence="6">DNA-binding response regulator</fullName>
    </submittedName>
</protein>
<sequence length="221" mass="24173">MSESTEARVRVILVDDHPVMLRGLELLLKREYSFDVVGSFRNGQELFAVQNTIHADVVVTDYALAKGDVDGHRLIRSLKQHFPQARILVMSSHCNPGTVAMAMRSGAHGFIGKSQSLAEVAIAIRAVAAGRVYPAGAQAEAVSPAASSDEEASDELLDCAKLSPREREVLRCVLDGMSISSIANKFSRQITTISAQKNSAFRKLGIRTNNELFKIWHQLRG</sequence>
<dbReference type="SUPFAM" id="SSF46894">
    <property type="entry name" value="C-terminal effector domain of the bipartite response regulators"/>
    <property type="match status" value="1"/>
</dbReference>
<proteinExistence type="predicted"/>
<dbReference type="PRINTS" id="PR00038">
    <property type="entry name" value="HTHLUXR"/>
</dbReference>
<dbReference type="Gene3D" id="3.40.50.2300">
    <property type="match status" value="1"/>
</dbReference>
<evidence type="ECO:0000256" key="3">
    <source>
        <dbReference type="PROSITE-ProRule" id="PRU00169"/>
    </source>
</evidence>
<dbReference type="RefSeq" id="WP_284330289.1">
    <property type="nucleotide sequence ID" value="NZ_BSOA01000003.1"/>
</dbReference>
<feature type="modified residue" description="4-aspartylphosphate" evidence="3">
    <location>
        <position position="61"/>
    </location>
</feature>
<dbReference type="InterPro" id="IPR001789">
    <property type="entry name" value="Sig_transdc_resp-reg_receiver"/>
</dbReference>
<dbReference type="InterPro" id="IPR016032">
    <property type="entry name" value="Sig_transdc_resp-reg_C-effctor"/>
</dbReference>
<evidence type="ECO:0000313" key="6">
    <source>
        <dbReference type="EMBL" id="GLQ86865.1"/>
    </source>
</evidence>
<comment type="caution">
    <text evidence="6">The sequence shown here is derived from an EMBL/GenBank/DDBJ whole genome shotgun (WGS) entry which is preliminary data.</text>
</comment>
<dbReference type="GO" id="GO:0003677">
    <property type="term" value="F:DNA binding"/>
    <property type="evidence" value="ECO:0007669"/>
    <property type="project" value="UniProtKB-KW"/>
</dbReference>
<dbReference type="SMART" id="SM00421">
    <property type="entry name" value="HTH_LUXR"/>
    <property type="match status" value="1"/>
</dbReference>
<reference evidence="7" key="1">
    <citation type="journal article" date="2019" name="Int. J. Syst. Evol. Microbiol.">
        <title>The Global Catalogue of Microorganisms (GCM) 10K type strain sequencing project: providing services to taxonomists for standard genome sequencing and annotation.</title>
        <authorList>
            <consortium name="The Broad Institute Genomics Platform"/>
            <consortium name="The Broad Institute Genome Sequencing Center for Infectious Disease"/>
            <person name="Wu L."/>
            <person name="Ma J."/>
        </authorList>
    </citation>
    <scope>NUCLEOTIDE SEQUENCE [LARGE SCALE GENOMIC DNA]</scope>
    <source>
        <strain evidence="7">NBRC 111981</strain>
    </source>
</reference>
<dbReference type="InterPro" id="IPR011006">
    <property type="entry name" value="CheY-like_superfamily"/>
</dbReference>
<dbReference type="CDD" id="cd06170">
    <property type="entry name" value="LuxR_C_like"/>
    <property type="match status" value="1"/>
</dbReference>